<gene>
    <name evidence="2" type="ORF">Nepgr_003946</name>
</gene>
<proteinExistence type="predicted"/>
<evidence type="ECO:0000313" key="3">
    <source>
        <dbReference type="Proteomes" id="UP001279734"/>
    </source>
</evidence>
<name>A0AAD3S0N5_NEPGR</name>
<evidence type="ECO:0000313" key="2">
    <source>
        <dbReference type="EMBL" id="GMH02107.1"/>
    </source>
</evidence>
<dbReference type="AlphaFoldDB" id="A0AAD3S0N5"/>
<organism evidence="2 3">
    <name type="scientific">Nepenthes gracilis</name>
    <name type="common">Slender pitcher plant</name>
    <dbReference type="NCBI Taxonomy" id="150966"/>
    <lineage>
        <taxon>Eukaryota</taxon>
        <taxon>Viridiplantae</taxon>
        <taxon>Streptophyta</taxon>
        <taxon>Embryophyta</taxon>
        <taxon>Tracheophyta</taxon>
        <taxon>Spermatophyta</taxon>
        <taxon>Magnoliopsida</taxon>
        <taxon>eudicotyledons</taxon>
        <taxon>Gunneridae</taxon>
        <taxon>Pentapetalae</taxon>
        <taxon>Caryophyllales</taxon>
        <taxon>Nepenthaceae</taxon>
        <taxon>Nepenthes</taxon>
    </lineage>
</organism>
<sequence>MALLLIFELQCWNAEPGAWSMLMWVHCQFEMVLNLGAALIFEMVLRIMSVLLKTLLPVLLKTLLPVLLDGMMISAIGSPAVPGLLLAAAGKPLLMMVVREVDWLLQWLELLLLGPRLAEGPLNPPGLFQVSNSDESVIPRPHVDIISSLPNSHEAVMDPLGRLPSADLVRECNEVLVPKEKDEVKTFSGSSLQYLLLLVILPIVVRLVLMRSTAVIPSPCASLEVDHVDSALVAPSVKPAPTIVRTVKEIEELNHKDWKRAKGISSAFNKARDQKWQRLQQLNQQLTSYVPSHNSPSTQPAASPEKHLVSATRRQNFQQQKHQHAEWRHSGAPKSQAATQRPYTTPPLR</sequence>
<comment type="caution">
    <text evidence="2">The sequence shown here is derived from an EMBL/GenBank/DDBJ whole genome shotgun (WGS) entry which is preliminary data.</text>
</comment>
<protein>
    <submittedName>
        <fullName evidence="2">Uncharacterized protein</fullName>
    </submittedName>
</protein>
<feature type="compositionally biased region" description="Polar residues" evidence="1">
    <location>
        <begin position="289"/>
        <end position="301"/>
    </location>
</feature>
<evidence type="ECO:0000256" key="1">
    <source>
        <dbReference type="SAM" id="MobiDB-lite"/>
    </source>
</evidence>
<dbReference type="Proteomes" id="UP001279734">
    <property type="component" value="Unassembled WGS sequence"/>
</dbReference>
<accession>A0AAD3S0N5</accession>
<reference evidence="2" key="1">
    <citation type="submission" date="2023-05" db="EMBL/GenBank/DDBJ databases">
        <title>Nepenthes gracilis genome sequencing.</title>
        <authorList>
            <person name="Fukushima K."/>
        </authorList>
    </citation>
    <scope>NUCLEOTIDE SEQUENCE</scope>
    <source>
        <strain evidence="2">SING2019-196</strain>
    </source>
</reference>
<dbReference type="EMBL" id="BSYO01000003">
    <property type="protein sequence ID" value="GMH02107.1"/>
    <property type="molecule type" value="Genomic_DNA"/>
</dbReference>
<keyword evidence="3" id="KW-1185">Reference proteome</keyword>
<feature type="region of interest" description="Disordered" evidence="1">
    <location>
        <begin position="289"/>
        <end position="349"/>
    </location>
</feature>